<gene>
    <name evidence="1" type="ORF">A4X13_0g5969</name>
</gene>
<comment type="caution">
    <text evidence="1">The sequence shown here is derived from an EMBL/GenBank/DDBJ whole genome shotgun (WGS) entry which is preliminary data.</text>
</comment>
<proteinExistence type="predicted"/>
<name>A0A177TSR4_9BASI</name>
<organism evidence="1 2">
    <name type="scientific">Tilletia indica</name>
    <dbReference type="NCBI Taxonomy" id="43049"/>
    <lineage>
        <taxon>Eukaryota</taxon>
        <taxon>Fungi</taxon>
        <taxon>Dikarya</taxon>
        <taxon>Basidiomycota</taxon>
        <taxon>Ustilaginomycotina</taxon>
        <taxon>Exobasidiomycetes</taxon>
        <taxon>Tilletiales</taxon>
        <taxon>Tilletiaceae</taxon>
        <taxon>Tilletia</taxon>
    </lineage>
</organism>
<evidence type="ECO:0000313" key="2">
    <source>
        <dbReference type="Proteomes" id="UP000077521"/>
    </source>
</evidence>
<evidence type="ECO:0000313" key="1">
    <source>
        <dbReference type="EMBL" id="KAE8245338.1"/>
    </source>
</evidence>
<accession>A0A177TSR4</accession>
<sequence length="174" mass="19696">MPASLVSKLWQATKKHVTKAVVEVIIESIAKPLTKTLREKVAAIETQTRESREESRRELRLTEERLVAAMAEQMTRALKRHAEDEAAGPMRKRARNPEGQRLGLDEALTFEALVKEFKFATKVFGTSAFSRRRLEGALVFAGYVVKSHTLKNVLARHPDTFPYNEADDTYSLVI</sequence>
<reference evidence="1" key="1">
    <citation type="submission" date="2016-04" db="EMBL/GenBank/DDBJ databases">
        <authorList>
            <person name="Nguyen H.D."/>
            <person name="Samba Siva P."/>
            <person name="Cullis J."/>
            <person name="Levesque C.A."/>
            <person name="Hambleton S."/>
        </authorList>
    </citation>
    <scope>NUCLEOTIDE SEQUENCE</scope>
    <source>
        <strain evidence="1">DAOMC 236416</strain>
    </source>
</reference>
<reference evidence="1" key="2">
    <citation type="journal article" date="2019" name="IMA Fungus">
        <title>Genome sequencing and comparison of five Tilletia species to identify candidate genes for the detection of regulated species infecting wheat.</title>
        <authorList>
            <person name="Nguyen H.D.T."/>
            <person name="Sultana T."/>
            <person name="Kesanakurti P."/>
            <person name="Hambleton S."/>
        </authorList>
    </citation>
    <scope>NUCLEOTIDE SEQUENCE</scope>
    <source>
        <strain evidence="1">DAOMC 236416</strain>
    </source>
</reference>
<dbReference type="EMBL" id="LWDF02000516">
    <property type="protein sequence ID" value="KAE8245338.1"/>
    <property type="molecule type" value="Genomic_DNA"/>
</dbReference>
<dbReference type="Proteomes" id="UP000077521">
    <property type="component" value="Unassembled WGS sequence"/>
</dbReference>
<protein>
    <submittedName>
        <fullName evidence="1">Uncharacterized protein</fullName>
    </submittedName>
</protein>
<dbReference type="AlphaFoldDB" id="A0A177TSR4"/>
<keyword evidence="2" id="KW-1185">Reference proteome</keyword>